<keyword evidence="1" id="KW-0472">Membrane</keyword>
<gene>
    <name evidence="2" type="ORF">GNP88_18210</name>
</gene>
<reference evidence="2 3" key="1">
    <citation type="submission" date="2019-11" db="EMBL/GenBank/DDBJ databases">
        <title>Using colonization assays and comparative genomics to discover symbiosis behaviors and factors in Vibrio fischeri.</title>
        <authorList>
            <person name="Bongrand C."/>
            <person name="Moriano-Gutierrez S."/>
            <person name="Arevalo P."/>
            <person name="Mcfall-Ngai M."/>
            <person name="Visick K."/>
            <person name="Polz M.F."/>
            <person name="Ruby E.G."/>
        </authorList>
    </citation>
    <scope>NUCLEOTIDE SEQUENCE [LARGE SCALE GENOMIC DNA]</scope>
    <source>
        <strain evidence="3">emors.4.1</strain>
    </source>
</reference>
<dbReference type="Proteomes" id="UP000448038">
    <property type="component" value="Unassembled WGS sequence"/>
</dbReference>
<dbReference type="RefSeq" id="WP_155656566.1">
    <property type="nucleotide sequence ID" value="NZ_WOBN01000034.1"/>
</dbReference>
<organism evidence="2 3">
    <name type="scientific">Aliivibrio fischeri</name>
    <name type="common">Vibrio fischeri</name>
    <dbReference type="NCBI Taxonomy" id="668"/>
    <lineage>
        <taxon>Bacteria</taxon>
        <taxon>Pseudomonadati</taxon>
        <taxon>Pseudomonadota</taxon>
        <taxon>Gammaproteobacteria</taxon>
        <taxon>Vibrionales</taxon>
        <taxon>Vibrionaceae</taxon>
        <taxon>Aliivibrio</taxon>
    </lineage>
</organism>
<feature type="transmembrane region" description="Helical" evidence="1">
    <location>
        <begin position="39"/>
        <end position="60"/>
    </location>
</feature>
<dbReference type="AlphaFoldDB" id="A0A844P4P9"/>
<name>A0A844P4P9_ALIFS</name>
<evidence type="ECO:0000313" key="3">
    <source>
        <dbReference type="Proteomes" id="UP000448038"/>
    </source>
</evidence>
<dbReference type="EMBL" id="WOBN01000034">
    <property type="protein sequence ID" value="MUK51073.1"/>
    <property type="molecule type" value="Genomic_DNA"/>
</dbReference>
<feature type="transmembrane region" description="Helical" evidence="1">
    <location>
        <begin position="6"/>
        <end position="30"/>
    </location>
</feature>
<proteinExistence type="predicted"/>
<protein>
    <submittedName>
        <fullName evidence="2">Uncharacterized protein</fullName>
    </submittedName>
</protein>
<sequence length="380" mass="44089">MNNNLIWLVLSAAIGSLSVMIGYLFVPLLIDGQIIRADILGSLGTWAGSIATVGTLIFLIRQNIELREQQEKQQTQQNINEEKQHEMWKSQNEMLTFQKYELHYKMFNEMLDRIETEDRFRGIYVFRERSSAYQQLFPFNNLLQCTSDLSQISNLSSHPLIKADEQLKNISIETEKIAHVFSSKNSTIFELNKQLYALTLNLGLMLKEPKQVGSIRIGTFEHNAFFNITRGLDCLCSLFHIINELRRFSHLPCLNDEHLLEYTKGLFNHIFYINYILSISNENVMSCNLGKHKVLSKIVQGVYFLNKIKQNEANLLCNELESYFVAQVSSENLKKLEQESFIKDLYERITVVLMQASQEGDIELSNYLTELNELKLKITY</sequence>
<evidence type="ECO:0000256" key="1">
    <source>
        <dbReference type="SAM" id="Phobius"/>
    </source>
</evidence>
<comment type="caution">
    <text evidence="2">The sequence shown here is derived from an EMBL/GenBank/DDBJ whole genome shotgun (WGS) entry which is preliminary data.</text>
</comment>
<keyword evidence="1" id="KW-0812">Transmembrane</keyword>
<evidence type="ECO:0000313" key="2">
    <source>
        <dbReference type="EMBL" id="MUK51073.1"/>
    </source>
</evidence>
<accession>A0A844P4P9</accession>
<keyword evidence="1" id="KW-1133">Transmembrane helix</keyword>